<dbReference type="Proteomes" id="UP001519293">
    <property type="component" value="Unassembled WGS sequence"/>
</dbReference>
<dbReference type="Gene3D" id="3.60.160.10">
    <property type="entry name" value="Mitochondrial biogenesis AIM24"/>
    <property type="match status" value="1"/>
</dbReference>
<proteinExistence type="predicted"/>
<dbReference type="EMBL" id="JAGIKZ010000008">
    <property type="protein sequence ID" value="MBP2241277.1"/>
    <property type="molecule type" value="Genomic_DNA"/>
</dbReference>
<dbReference type="Pfam" id="PF01987">
    <property type="entry name" value="AIM24"/>
    <property type="match status" value="1"/>
</dbReference>
<protein>
    <submittedName>
        <fullName evidence="1">Uncharacterized protein (AIM24 family)</fullName>
    </submittedName>
</protein>
<dbReference type="PANTHER" id="PTHR38074">
    <property type="entry name" value="ALTERED INHERITANCE OF MITOCHONDRIA PROTEIN 24, MITOCHONDRIAL"/>
    <property type="match status" value="1"/>
</dbReference>
<dbReference type="RefSeq" id="WP_066399363.1">
    <property type="nucleotide sequence ID" value="NZ_JAGIKZ010000008.1"/>
</dbReference>
<dbReference type="PANTHER" id="PTHR38074:SF1">
    <property type="entry name" value="ALTERED INHERITANCE OF MITOCHONDRIA PROTEIN 24, MITOCHONDRIAL"/>
    <property type="match status" value="1"/>
</dbReference>
<gene>
    <name evidence="1" type="ORF">J2Z40_001839</name>
</gene>
<accession>A0ABS4RHG5</accession>
<dbReference type="InterPro" id="IPR002838">
    <property type="entry name" value="AIM24"/>
</dbReference>
<comment type="caution">
    <text evidence="1">The sequence shown here is derived from an EMBL/GenBank/DDBJ whole genome shotgun (WGS) entry which is preliminary data.</text>
</comment>
<name>A0ABS4RHG5_9BACI</name>
<evidence type="ECO:0000313" key="1">
    <source>
        <dbReference type="EMBL" id="MBP2241277.1"/>
    </source>
</evidence>
<evidence type="ECO:0000313" key="2">
    <source>
        <dbReference type="Proteomes" id="UP001519293"/>
    </source>
</evidence>
<reference evidence="1 2" key="1">
    <citation type="submission" date="2021-03" db="EMBL/GenBank/DDBJ databases">
        <title>Genomic Encyclopedia of Type Strains, Phase IV (KMG-IV): sequencing the most valuable type-strain genomes for metagenomic binning, comparative biology and taxonomic classification.</title>
        <authorList>
            <person name="Goeker M."/>
        </authorList>
    </citation>
    <scope>NUCLEOTIDE SEQUENCE [LARGE SCALE GENOMIC DNA]</scope>
    <source>
        <strain evidence="1 2">DSM 26675</strain>
    </source>
</reference>
<organism evidence="1 2">
    <name type="scientific">Cytobacillus eiseniae</name>
    <dbReference type="NCBI Taxonomy" id="762947"/>
    <lineage>
        <taxon>Bacteria</taxon>
        <taxon>Bacillati</taxon>
        <taxon>Bacillota</taxon>
        <taxon>Bacilli</taxon>
        <taxon>Bacillales</taxon>
        <taxon>Bacillaceae</taxon>
        <taxon>Cytobacillus</taxon>
    </lineage>
</organism>
<dbReference type="InterPro" id="IPR036983">
    <property type="entry name" value="AIM24_sf"/>
</dbReference>
<keyword evidence="2" id="KW-1185">Reference proteome</keyword>
<sequence length="230" mass="25497">MSRYSIDEFVNKTKQEDKGEGLFELESPRILEINLTNQIWTKAGAMISYRGKIKFEREGILEHGLGKLFKKALTGEGTSLMKATGNGKLYVADQGKKISILHLQGDSIFVNGNDLLAFEPTINWDIKLMRKVAGMLSGGLFNVRLEGKGMVAITSHYEPLTLLVTPDNPVFTDPNATVAWSGNLQPEFVTDISFKTFIGRGSGESVQMKFSGNGFVVVQPFEEVYYSEQS</sequence>
<dbReference type="InterPro" id="IPR016031">
    <property type="entry name" value="Trp_RNA-bd_attenuator-like_dom"/>
</dbReference>
<dbReference type="SUPFAM" id="SSF51219">
    <property type="entry name" value="TRAP-like"/>
    <property type="match status" value="1"/>
</dbReference>